<dbReference type="SUPFAM" id="SSF48371">
    <property type="entry name" value="ARM repeat"/>
    <property type="match status" value="1"/>
</dbReference>
<sequence length="116" mass="13723">MSLVTKETKISIDPVVEVLLKHIDYEKTDTRKAVLRWVRHLHANQSAEMYKHIEHFFPRLIDILCDQADDVLELDILLITDICGQKQQDNIIESYNLKKEVNEQVINFFIILQFKD</sequence>
<dbReference type="PANTHER" id="PTHR16023">
    <property type="entry name" value="TAX1 BINDING PROTEIN-RELATED"/>
    <property type="match status" value="1"/>
</dbReference>
<dbReference type="GO" id="GO:0006661">
    <property type="term" value="P:phosphatidylinositol biosynthetic process"/>
    <property type="evidence" value="ECO:0007669"/>
    <property type="project" value="InterPro"/>
</dbReference>
<proteinExistence type="predicted"/>
<dbReference type="GO" id="GO:0010008">
    <property type="term" value="C:endosome membrane"/>
    <property type="evidence" value="ECO:0007669"/>
    <property type="project" value="TreeGrafter"/>
</dbReference>
<dbReference type="InterPro" id="IPR016024">
    <property type="entry name" value="ARM-type_fold"/>
</dbReference>
<organism evidence="1 2">
    <name type="scientific">Panagrolaimus superbus</name>
    <dbReference type="NCBI Taxonomy" id="310955"/>
    <lineage>
        <taxon>Eukaryota</taxon>
        <taxon>Metazoa</taxon>
        <taxon>Ecdysozoa</taxon>
        <taxon>Nematoda</taxon>
        <taxon>Chromadorea</taxon>
        <taxon>Rhabditida</taxon>
        <taxon>Tylenchina</taxon>
        <taxon>Panagrolaimomorpha</taxon>
        <taxon>Panagrolaimoidea</taxon>
        <taxon>Panagrolaimidae</taxon>
        <taxon>Panagrolaimus</taxon>
    </lineage>
</organism>
<dbReference type="PANTHER" id="PTHR16023:SF0">
    <property type="entry name" value="PROTEIN VAC14 HOMOLOG"/>
    <property type="match status" value="1"/>
</dbReference>
<reference evidence="2" key="1">
    <citation type="submission" date="2022-11" db="UniProtKB">
        <authorList>
            <consortium name="WormBaseParasite"/>
        </authorList>
    </citation>
    <scope>IDENTIFICATION</scope>
</reference>
<dbReference type="InterPro" id="IPR026825">
    <property type="entry name" value="Vac14"/>
</dbReference>
<evidence type="ECO:0000313" key="1">
    <source>
        <dbReference type="Proteomes" id="UP000887577"/>
    </source>
</evidence>
<evidence type="ECO:0000313" key="2">
    <source>
        <dbReference type="WBParaSite" id="PSU_v2.g19515.t1"/>
    </source>
</evidence>
<dbReference type="AlphaFoldDB" id="A0A914YJM4"/>
<accession>A0A914YJM4</accession>
<protein>
    <submittedName>
        <fullName evidence="2">Uncharacterized protein</fullName>
    </submittedName>
</protein>
<dbReference type="GO" id="GO:0070772">
    <property type="term" value="C:PAS complex"/>
    <property type="evidence" value="ECO:0007669"/>
    <property type="project" value="InterPro"/>
</dbReference>
<keyword evidence="1" id="KW-1185">Reference proteome</keyword>
<dbReference type="Proteomes" id="UP000887577">
    <property type="component" value="Unplaced"/>
</dbReference>
<name>A0A914YJM4_9BILA</name>
<dbReference type="WBParaSite" id="PSU_v2.g19515.t1">
    <property type="protein sequence ID" value="PSU_v2.g19515.t1"/>
    <property type="gene ID" value="PSU_v2.g19515"/>
</dbReference>